<gene>
    <name evidence="2" type="ORF">SLEP1_g52089</name>
</gene>
<keyword evidence="1" id="KW-0472">Membrane</keyword>
<evidence type="ECO:0000313" key="3">
    <source>
        <dbReference type="Proteomes" id="UP001054252"/>
    </source>
</evidence>
<name>A0AAV5M631_9ROSI</name>
<dbReference type="Proteomes" id="UP001054252">
    <property type="component" value="Unassembled WGS sequence"/>
</dbReference>
<accession>A0AAV5M631</accession>
<evidence type="ECO:0000256" key="1">
    <source>
        <dbReference type="SAM" id="Phobius"/>
    </source>
</evidence>
<protein>
    <submittedName>
        <fullName evidence="2">Uncharacterized protein</fullName>
    </submittedName>
</protein>
<feature type="transmembrane region" description="Helical" evidence="1">
    <location>
        <begin position="76"/>
        <end position="94"/>
    </location>
</feature>
<organism evidence="2 3">
    <name type="scientific">Rubroshorea leprosula</name>
    <dbReference type="NCBI Taxonomy" id="152421"/>
    <lineage>
        <taxon>Eukaryota</taxon>
        <taxon>Viridiplantae</taxon>
        <taxon>Streptophyta</taxon>
        <taxon>Embryophyta</taxon>
        <taxon>Tracheophyta</taxon>
        <taxon>Spermatophyta</taxon>
        <taxon>Magnoliopsida</taxon>
        <taxon>eudicotyledons</taxon>
        <taxon>Gunneridae</taxon>
        <taxon>Pentapetalae</taxon>
        <taxon>rosids</taxon>
        <taxon>malvids</taxon>
        <taxon>Malvales</taxon>
        <taxon>Dipterocarpaceae</taxon>
        <taxon>Rubroshorea</taxon>
    </lineage>
</organism>
<proteinExistence type="predicted"/>
<keyword evidence="1" id="KW-1133">Transmembrane helix</keyword>
<dbReference type="EMBL" id="BPVZ01000188">
    <property type="protein sequence ID" value="GKV44953.1"/>
    <property type="molecule type" value="Genomic_DNA"/>
</dbReference>
<keyword evidence="1" id="KW-0812">Transmembrane</keyword>
<keyword evidence="3" id="KW-1185">Reference proteome</keyword>
<comment type="caution">
    <text evidence="2">The sequence shown here is derived from an EMBL/GenBank/DDBJ whole genome shotgun (WGS) entry which is preliminary data.</text>
</comment>
<evidence type="ECO:0000313" key="2">
    <source>
        <dbReference type="EMBL" id="GKV44953.1"/>
    </source>
</evidence>
<reference evidence="2 3" key="1">
    <citation type="journal article" date="2021" name="Commun. Biol.">
        <title>The genome of Shorea leprosula (Dipterocarpaceae) highlights the ecological relevance of drought in aseasonal tropical rainforests.</title>
        <authorList>
            <person name="Ng K.K.S."/>
            <person name="Kobayashi M.J."/>
            <person name="Fawcett J.A."/>
            <person name="Hatakeyama M."/>
            <person name="Paape T."/>
            <person name="Ng C.H."/>
            <person name="Ang C.C."/>
            <person name="Tnah L.H."/>
            <person name="Lee C.T."/>
            <person name="Nishiyama T."/>
            <person name="Sese J."/>
            <person name="O'Brien M.J."/>
            <person name="Copetti D."/>
            <person name="Mohd Noor M.I."/>
            <person name="Ong R.C."/>
            <person name="Putra M."/>
            <person name="Sireger I.Z."/>
            <person name="Indrioko S."/>
            <person name="Kosugi Y."/>
            <person name="Izuno A."/>
            <person name="Isagi Y."/>
            <person name="Lee S.L."/>
            <person name="Shimizu K.K."/>
        </authorList>
    </citation>
    <scope>NUCLEOTIDE SEQUENCE [LARGE SCALE GENOMIC DNA]</scope>
    <source>
        <strain evidence="2">214</strain>
    </source>
</reference>
<dbReference type="AlphaFoldDB" id="A0AAV5M631"/>
<sequence length="124" mass="14526">MLPKSRQINAAMPYVPCRSLLHPVLMLQSKLPLQCTLKREANVDTSISYNVSLSSNPVVSFHFFFMVRNYIAIRKAILFSLLKCILSIVLLPYLKSIYLMPSHLDDWIHLHRAYHHHHHLDYPF</sequence>